<keyword evidence="6" id="KW-0687">Ribonucleoprotein</keyword>
<dbReference type="GO" id="GO:0006412">
    <property type="term" value="P:translation"/>
    <property type="evidence" value="ECO:0007669"/>
    <property type="project" value="TreeGrafter"/>
</dbReference>
<dbReference type="GO" id="GO:0003735">
    <property type="term" value="F:structural constituent of ribosome"/>
    <property type="evidence" value="ECO:0007669"/>
    <property type="project" value="InterPro"/>
</dbReference>
<dbReference type="PANTHER" id="PTHR21338">
    <property type="entry name" value="MITOCHONDRIAL RIBOSOMAL PROTEIN L41"/>
    <property type="match status" value="1"/>
</dbReference>
<keyword evidence="3" id="KW-0809">Transit peptide</keyword>
<dbReference type="AlphaFoldDB" id="A0A1B6KJP9"/>
<protein>
    <recommendedName>
        <fullName evidence="8">39S ribosomal protein L41, mitochondrial</fullName>
    </recommendedName>
</protein>
<evidence type="ECO:0000256" key="1">
    <source>
        <dbReference type="ARBA" id="ARBA00004173"/>
    </source>
</evidence>
<dbReference type="InterPro" id="IPR019189">
    <property type="entry name" value="Ribosomal_mL41"/>
</dbReference>
<evidence type="ECO:0008006" key="8">
    <source>
        <dbReference type="Google" id="ProtNLM"/>
    </source>
</evidence>
<sequence length="177" mass="20635">MATSKGIILILQRTFSSTPLCYSKKNFRKFMLHNRGTKAFKEKMKTNPPPDLPPPYKYGVRDTGYKVDNRFIEVPEMIPEIIVPDLTDFKLKPYVSYRAEDFKQPEFTAQDLFIAVYRDKIANDFKDGKLNEDGSPMEPTPEELLTPDEAKLKARQTGSDIYQERSPREMYDYGLRY</sequence>
<reference evidence="7" key="1">
    <citation type="submission" date="2015-11" db="EMBL/GenBank/DDBJ databases">
        <title>De novo transcriptome assembly of four potential Pierce s Disease insect vectors from Arizona vineyards.</title>
        <authorList>
            <person name="Tassone E.E."/>
        </authorList>
    </citation>
    <scope>NUCLEOTIDE SEQUENCE</scope>
</reference>
<proteinExistence type="inferred from homology"/>
<name>A0A1B6KJP9_9HEMI</name>
<dbReference type="EMBL" id="GEBQ01028299">
    <property type="protein sequence ID" value="JAT11678.1"/>
    <property type="molecule type" value="Transcribed_RNA"/>
</dbReference>
<evidence type="ECO:0000313" key="7">
    <source>
        <dbReference type="EMBL" id="JAT11678.1"/>
    </source>
</evidence>
<gene>
    <name evidence="7" type="ORF">g.51125</name>
</gene>
<evidence type="ECO:0000256" key="5">
    <source>
        <dbReference type="ARBA" id="ARBA00023128"/>
    </source>
</evidence>
<evidence type="ECO:0000256" key="3">
    <source>
        <dbReference type="ARBA" id="ARBA00022946"/>
    </source>
</evidence>
<accession>A0A1B6KJP9</accession>
<comment type="similarity">
    <text evidence="2">Belongs to the mitochondrion-specific ribosomal protein mL41 family.</text>
</comment>
<dbReference type="Pfam" id="PF09809">
    <property type="entry name" value="MRP-L27"/>
    <property type="match status" value="1"/>
</dbReference>
<evidence type="ECO:0000256" key="2">
    <source>
        <dbReference type="ARBA" id="ARBA00010152"/>
    </source>
</evidence>
<keyword evidence="4" id="KW-0689">Ribosomal protein</keyword>
<evidence type="ECO:0000256" key="6">
    <source>
        <dbReference type="ARBA" id="ARBA00023274"/>
    </source>
</evidence>
<comment type="subcellular location">
    <subcellularLocation>
        <location evidence="1">Mitochondrion</location>
    </subcellularLocation>
</comment>
<keyword evidence="5" id="KW-0496">Mitochondrion</keyword>
<organism evidence="7">
    <name type="scientific">Graphocephala atropunctata</name>
    <dbReference type="NCBI Taxonomy" id="36148"/>
    <lineage>
        <taxon>Eukaryota</taxon>
        <taxon>Metazoa</taxon>
        <taxon>Ecdysozoa</taxon>
        <taxon>Arthropoda</taxon>
        <taxon>Hexapoda</taxon>
        <taxon>Insecta</taxon>
        <taxon>Pterygota</taxon>
        <taxon>Neoptera</taxon>
        <taxon>Paraneoptera</taxon>
        <taxon>Hemiptera</taxon>
        <taxon>Auchenorrhyncha</taxon>
        <taxon>Membracoidea</taxon>
        <taxon>Cicadellidae</taxon>
        <taxon>Cicadellinae</taxon>
        <taxon>Cicadellini</taxon>
        <taxon>Graphocephala</taxon>
    </lineage>
</organism>
<dbReference type="GO" id="GO:0005762">
    <property type="term" value="C:mitochondrial large ribosomal subunit"/>
    <property type="evidence" value="ECO:0007669"/>
    <property type="project" value="InterPro"/>
</dbReference>
<dbReference type="PANTHER" id="PTHR21338:SF0">
    <property type="entry name" value="LARGE RIBOSOMAL SUBUNIT PROTEIN ML41"/>
    <property type="match status" value="1"/>
</dbReference>
<evidence type="ECO:0000256" key="4">
    <source>
        <dbReference type="ARBA" id="ARBA00022980"/>
    </source>
</evidence>